<keyword evidence="12 18" id="KW-0472">Membrane</keyword>
<dbReference type="InterPro" id="IPR023346">
    <property type="entry name" value="Lysozyme-like_dom_sf"/>
</dbReference>
<evidence type="ECO:0000256" key="14">
    <source>
        <dbReference type="ARBA" id="ARBA00023316"/>
    </source>
</evidence>
<dbReference type="InterPro" id="IPR036950">
    <property type="entry name" value="PBP_transglycosylase"/>
</dbReference>
<reference evidence="21 22" key="1">
    <citation type="journal article" date="2015" name="Nature">
        <title>rRNA introns, odd ribosomes, and small enigmatic genomes across a large radiation of phyla.</title>
        <authorList>
            <person name="Brown C.T."/>
            <person name="Hug L.A."/>
            <person name="Thomas B.C."/>
            <person name="Sharon I."/>
            <person name="Castelle C.J."/>
            <person name="Singh A."/>
            <person name="Wilkins M.J."/>
            <person name="Williams K.H."/>
            <person name="Banfield J.F."/>
        </authorList>
    </citation>
    <scope>NUCLEOTIDE SEQUENCE [LARGE SCALE GENOMIC DNA]</scope>
</reference>
<keyword evidence="18" id="KW-1133">Transmembrane helix</keyword>
<evidence type="ECO:0000256" key="8">
    <source>
        <dbReference type="ARBA" id="ARBA00022679"/>
    </source>
</evidence>
<dbReference type="GO" id="GO:0009002">
    <property type="term" value="F:serine-type D-Ala-D-Ala carboxypeptidase activity"/>
    <property type="evidence" value="ECO:0007669"/>
    <property type="project" value="UniProtKB-EC"/>
</dbReference>
<feature type="compositionally biased region" description="Basic residues" evidence="17">
    <location>
        <begin position="9"/>
        <end position="19"/>
    </location>
</feature>
<dbReference type="InterPro" id="IPR001264">
    <property type="entry name" value="Glyco_trans_51"/>
</dbReference>
<dbReference type="InterPro" id="IPR001460">
    <property type="entry name" value="PCN-bd_Tpept"/>
</dbReference>
<evidence type="ECO:0000256" key="1">
    <source>
        <dbReference type="ARBA" id="ARBA00004236"/>
    </source>
</evidence>
<feature type="region of interest" description="Disordered" evidence="17">
    <location>
        <begin position="1"/>
        <end position="24"/>
    </location>
</feature>
<dbReference type="GO" id="GO:0008955">
    <property type="term" value="F:peptidoglycan glycosyltransferase activity"/>
    <property type="evidence" value="ECO:0007669"/>
    <property type="project" value="UniProtKB-EC"/>
</dbReference>
<evidence type="ECO:0000256" key="2">
    <source>
        <dbReference type="ARBA" id="ARBA00007090"/>
    </source>
</evidence>
<accession>A0A0G0BQW9</accession>
<dbReference type="EMBL" id="LBPV01000006">
    <property type="protein sequence ID" value="KKP66021.1"/>
    <property type="molecule type" value="Genomic_DNA"/>
</dbReference>
<keyword evidence="4" id="KW-1003">Cell membrane</keyword>
<evidence type="ECO:0000256" key="12">
    <source>
        <dbReference type="ARBA" id="ARBA00023136"/>
    </source>
</evidence>
<dbReference type="PANTHER" id="PTHR32282:SF11">
    <property type="entry name" value="PENICILLIN-BINDING PROTEIN 1B"/>
    <property type="match status" value="1"/>
</dbReference>
<evidence type="ECO:0000256" key="4">
    <source>
        <dbReference type="ARBA" id="ARBA00022475"/>
    </source>
</evidence>
<keyword evidence="10" id="KW-0133">Cell shape</keyword>
<comment type="similarity">
    <text evidence="3">In the N-terminal section; belongs to the glycosyltransferase 51 family.</text>
</comment>
<keyword evidence="5" id="KW-0121">Carboxypeptidase</keyword>
<protein>
    <submittedName>
        <fullName evidence="21">Penicillin-binding protein, 1A family</fullName>
    </submittedName>
</protein>
<dbReference type="Pfam" id="PF00905">
    <property type="entry name" value="Transpeptidase"/>
    <property type="match status" value="1"/>
</dbReference>
<evidence type="ECO:0000313" key="22">
    <source>
        <dbReference type="Proteomes" id="UP000033866"/>
    </source>
</evidence>
<keyword evidence="14" id="KW-0961">Cell wall biogenesis/degradation</keyword>
<dbReference type="GO" id="GO:0008360">
    <property type="term" value="P:regulation of cell shape"/>
    <property type="evidence" value="ECO:0007669"/>
    <property type="project" value="UniProtKB-KW"/>
</dbReference>
<evidence type="ECO:0000256" key="10">
    <source>
        <dbReference type="ARBA" id="ARBA00022960"/>
    </source>
</evidence>
<organism evidence="21 22">
    <name type="scientific">candidate division WS6 bacterium GW2011_GWE1_34_7</name>
    <dbReference type="NCBI Taxonomy" id="1619093"/>
    <lineage>
        <taxon>Bacteria</taxon>
        <taxon>Candidatus Dojkabacteria</taxon>
    </lineage>
</organism>
<dbReference type="FunFam" id="1.10.3810.10:FF:000001">
    <property type="entry name" value="Penicillin-binding protein 1A"/>
    <property type="match status" value="1"/>
</dbReference>
<feature type="domain" description="Glycosyl transferase family 51" evidence="20">
    <location>
        <begin position="118"/>
        <end position="298"/>
    </location>
</feature>
<dbReference type="Proteomes" id="UP000033866">
    <property type="component" value="Unassembled WGS sequence"/>
</dbReference>
<evidence type="ECO:0000256" key="3">
    <source>
        <dbReference type="ARBA" id="ARBA00007739"/>
    </source>
</evidence>
<dbReference type="PATRIC" id="fig|1619093.3.peg.80"/>
<keyword evidence="9" id="KW-0378">Hydrolase</keyword>
<evidence type="ECO:0000256" key="17">
    <source>
        <dbReference type="SAM" id="MobiDB-lite"/>
    </source>
</evidence>
<dbReference type="GO" id="GO:0030288">
    <property type="term" value="C:outer membrane-bounded periplasmic space"/>
    <property type="evidence" value="ECO:0007669"/>
    <property type="project" value="TreeGrafter"/>
</dbReference>
<dbReference type="GO" id="GO:0005886">
    <property type="term" value="C:plasma membrane"/>
    <property type="evidence" value="ECO:0007669"/>
    <property type="project" value="UniProtKB-SubCell"/>
</dbReference>
<evidence type="ECO:0000256" key="13">
    <source>
        <dbReference type="ARBA" id="ARBA00023268"/>
    </source>
</evidence>
<comment type="subcellular location">
    <subcellularLocation>
        <location evidence="1">Cell membrane</location>
    </subcellularLocation>
</comment>
<gene>
    <name evidence="21" type="ORF">UR61_C0006G0005</name>
</gene>
<comment type="catalytic activity">
    <reaction evidence="16">
        <text>[GlcNAc-(1-&gt;4)-Mur2Ac(oyl-L-Ala-gamma-D-Glu-L-Lys-D-Ala-D-Ala)](n)-di-trans,octa-cis-undecaprenyl diphosphate + beta-D-GlcNAc-(1-&gt;4)-Mur2Ac(oyl-L-Ala-gamma-D-Glu-L-Lys-D-Ala-D-Ala)-di-trans,octa-cis-undecaprenyl diphosphate = [GlcNAc-(1-&gt;4)-Mur2Ac(oyl-L-Ala-gamma-D-Glu-L-Lys-D-Ala-D-Ala)](n+1)-di-trans,octa-cis-undecaprenyl diphosphate + di-trans,octa-cis-undecaprenyl diphosphate + H(+)</text>
        <dbReference type="Rhea" id="RHEA:23708"/>
        <dbReference type="Rhea" id="RHEA-COMP:9602"/>
        <dbReference type="Rhea" id="RHEA-COMP:9603"/>
        <dbReference type="ChEBI" id="CHEBI:15378"/>
        <dbReference type="ChEBI" id="CHEBI:58405"/>
        <dbReference type="ChEBI" id="CHEBI:60033"/>
        <dbReference type="ChEBI" id="CHEBI:78435"/>
        <dbReference type="EC" id="2.4.99.28"/>
    </reaction>
</comment>
<dbReference type="Pfam" id="PF00912">
    <property type="entry name" value="Transgly"/>
    <property type="match status" value="1"/>
</dbReference>
<dbReference type="Pfam" id="PF17957">
    <property type="entry name" value="Big_7"/>
    <property type="match status" value="1"/>
</dbReference>
<dbReference type="PANTHER" id="PTHR32282">
    <property type="entry name" value="BINDING PROTEIN TRANSPEPTIDASE, PUTATIVE-RELATED"/>
    <property type="match status" value="1"/>
</dbReference>
<evidence type="ECO:0000256" key="16">
    <source>
        <dbReference type="ARBA" id="ARBA00049902"/>
    </source>
</evidence>
<comment type="caution">
    <text evidence="21">The sequence shown here is derived from an EMBL/GenBank/DDBJ whole genome shotgun (WGS) entry which is preliminary data.</text>
</comment>
<evidence type="ECO:0000256" key="15">
    <source>
        <dbReference type="ARBA" id="ARBA00034000"/>
    </source>
</evidence>
<evidence type="ECO:0000256" key="6">
    <source>
        <dbReference type="ARBA" id="ARBA00022670"/>
    </source>
</evidence>
<comment type="similarity">
    <text evidence="2">In the C-terminal section; belongs to the transpeptidase family.</text>
</comment>
<keyword evidence="7" id="KW-0328">Glycosyltransferase</keyword>
<keyword evidence="8" id="KW-0808">Transferase</keyword>
<dbReference type="InterPro" id="IPR013783">
    <property type="entry name" value="Ig-like_fold"/>
</dbReference>
<dbReference type="AlphaFoldDB" id="A0A0G0BQW9"/>
<keyword evidence="6" id="KW-0645">Protease</keyword>
<evidence type="ECO:0000313" key="21">
    <source>
        <dbReference type="EMBL" id="KKP66021.1"/>
    </source>
</evidence>
<dbReference type="SUPFAM" id="SSF53955">
    <property type="entry name" value="Lysozyme-like"/>
    <property type="match status" value="1"/>
</dbReference>
<dbReference type="GO" id="GO:0008658">
    <property type="term" value="F:penicillin binding"/>
    <property type="evidence" value="ECO:0007669"/>
    <property type="project" value="InterPro"/>
</dbReference>
<comment type="catalytic activity">
    <reaction evidence="15">
        <text>Preferential cleavage: (Ac)2-L-Lys-D-Ala-|-D-Ala. Also transpeptidation of peptidyl-alanyl moieties that are N-acyl substituents of D-alanine.</text>
        <dbReference type="EC" id="3.4.16.4"/>
    </reaction>
</comment>
<dbReference type="InterPro" id="IPR050396">
    <property type="entry name" value="Glycosyltr_51/Transpeptidase"/>
</dbReference>
<keyword evidence="13" id="KW-0511">Multifunctional enzyme</keyword>
<proteinExistence type="inferred from homology"/>
<dbReference type="Gene3D" id="3.40.710.10">
    <property type="entry name" value="DD-peptidase/beta-lactamase superfamily"/>
    <property type="match status" value="1"/>
</dbReference>
<evidence type="ECO:0000259" key="19">
    <source>
        <dbReference type="Pfam" id="PF00905"/>
    </source>
</evidence>
<dbReference type="Gene3D" id="1.10.3810.10">
    <property type="entry name" value="Biosynthetic peptidoglycan transglycosylase-like"/>
    <property type="match status" value="1"/>
</dbReference>
<feature type="domain" description="Penicillin-binding protein transpeptidase" evidence="19">
    <location>
        <begin position="390"/>
        <end position="632"/>
    </location>
</feature>
<evidence type="ECO:0000256" key="11">
    <source>
        <dbReference type="ARBA" id="ARBA00022984"/>
    </source>
</evidence>
<sequence>MKYSMSVSKTRRRTPRRKPLSSLSNYNRIRKYNSKNINKSRFKNRSVRGVSGRFNKAKIRKILYIVVGISFFIGCLVLITVGVYLKNMQNSLPSPDELVERTSDQSTKIFDREGLLLYTVYGNQNREFVSIDEIPEHTKWALLAAEDIEFYQHKGLDYAGIIMSALQNFRSGEIVRGASTITQQLVKNTILYDVLGDEIYQQTYTRKIKEILITMQVEQTLSKDEILQMYMNEIPLGGVNYGFQAASKAYFAKNVQDLTLAESALIAGLIQSPGTYSPLFGTKPELAKVRQEFVLNQMLKHKNLTGVTEEEIEAAKSEELVYSSTRIDIKAPHFVFYVKQQLEEEFGVDRVERGGLKVTTTLDYSIQEIAQQEVENGIKKNGLPYKVNNGAAVVMDPNTGEILAMVGSIDYWNVDNPKVDGNVNITTSNRQVGSSAKPYVYLSAFSKGYGPWTLAPDIRMSFGNYKPLNWDKAFEGIGTARKNLGRSRNLPSVYTLQLAGIDTFLQTTEKLGITTLRNKGDYGLALALGAGEMKLLEHTAAFGVFANEGVRNETVSILKVEDAKGNILKEAIVGEGKQVIDQKEIYLLNYILCDLGQHGDRIGPQYARVKGTNVCFKTGTTDGPKDLTSVMYHKNLVVGVWAGNNDNTVVPGAWGVSVPLPIAYSITNRLADKYKPELFTRPAGILSTSVCKDTGGVPAEGVDCAKEATVYIAGRAPQVDSRKVVTVCKANGLIPSNLTLAEKYGLLENKILMSFQLENKLQQDTYVKYLSEGNGSYIFTQPETGVCPLPLGPDNAPIVEIVSPVDGSKFKKSTTININGTVRFLESIIEFTISVDGNVIPGATLNDGAYSVTYSPSALSVGNHTLTIYAKDNFGKTASKSISFTIEADEISVSITKPSNGSTIGDSVEIRASVFNIVASQVRFLISKVGSTYAITLTDNNGNNGWSVVWNVGGGKGSYNILAQAIVGSQTYSSPPISVIY</sequence>
<dbReference type="GO" id="GO:0071555">
    <property type="term" value="P:cell wall organization"/>
    <property type="evidence" value="ECO:0007669"/>
    <property type="project" value="UniProtKB-KW"/>
</dbReference>
<dbReference type="SUPFAM" id="SSF56601">
    <property type="entry name" value="beta-lactamase/transpeptidase-like"/>
    <property type="match status" value="1"/>
</dbReference>
<evidence type="ECO:0000256" key="5">
    <source>
        <dbReference type="ARBA" id="ARBA00022645"/>
    </source>
</evidence>
<evidence type="ECO:0000256" key="18">
    <source>
        <dbReference type="SAM" id="Phobius"/>
    </source>
</evidence>
<name>A0A0G0BQW9_9BACT</name>
<dbReference type="GO" id="GO:0009252">
    <property type="term" value="P:peptidoglycan biosynthetic process"/>
    <property type="evidence" value="ECO:0007669"/>
    <property type="project" value="UniProtKB-KW"/>
</dbReference>
<evidence type="ECO:0000256" key="9">
    <source>
        <dbReference type="ARBA" id="ARBA00022801"/>
    </source>
</evidence>
<feature type="transmembrane region" description="Helical" evidence="18">
    <location>
        <begin position="62"/>
        <end position="85"/>
    </location>
</feature>
<evidence type="ECO:0000256" key="7">
    <source>
        <dbReference type="ARBA" id="ARBA00022676"/>
    </source>
</evidence>
<dbReference type="GO" id="GO:0006508">
    <property type="term" value="P:proteolysis"/>
    <property type="evidence" value="ECO:0007669"/>
    <property type="project" value="UniProtKB-KW"/>
</dbReference>
<dbReference type="Gene3D" id="2.60.40.10">
    <property type="entry name" value="Immunoglobulins"/>
    <property type="match status" value="1"/>
</dbReference>
<keyword evidence="18" id="KW-0812">Transmembrane</keyword>
<dbReference type="InterPro" id="IPR012338">
    <property type="entry name" value="Beta-lactam/transpept-like"/>
</dbReference>
<keyword evidence="11" id="KW-0573">Peptidoglycan synthesis</keyword>
<evidence type="ECO:0000259" key="20">
    <source>
        <dbReference type="Pfam" id="PF00912"/>
    </source>
</evidence>